<evidence type="ECO:0000313" key="3">
    <source>
        <dbReference type="EMBL" id="KIC69943.1"/>
    </source>
</evidence>
<gene>
    <name evidence="3" type="ORF">RM50_00620</name>
</gene>
<organism evidence="3 4">
    <name type="scientific">Pseudarthrobacter phenanthrenivorans</name>
    <name type="common">Arthrobacter phenanthrenivorans</name>
    <dbReference type="NCBI Taxonomy" id="361575"/>
    <lineage>
        <taxon>Bacteria</taxon>
        <taxon>Bacillati</taxon>
        <taxon>Actinomycetota</taxon>
        <taxon>Actinomycetes</taxon>
        <taxon>Micrococcales</taxon>
        <taxon>Micrococcaceae</taxon>
        <taxon>Pseudarthrobacter</taxon>
    </lineage>
</organism>
<dbReference type="RefSeq" id="WP_043448776.1">
    <property type="nucleotide sequence ID" value="NZ_JBFBKS010000004.1"/>
</dbReference>
<reference evidence="3 4" key="1">
    <citation type="submission" date="2014-12" db="EMBL/GenBank/DDBJ databases">
        <title>Genome sequencing of Arthrobacter phenanthrenivorans SWC37.</title>
        <authorList>
            <person name="Tan P.W."/>
            <person name="Chan K.-G."/>
        </authorList>
    </citation>
    <scope>NUCLEOTIDE SEQUENCE [LARGE SCALE GENOMIC DNA]</scope>
    <source>
        <strain evidence="3 4">SWC37</strain>
    </source>
</reference>
<feature type="transmembrane region" description="Helical" evidence="1">
    <location>
        <begin position="37"/>
        <end position="55"/>
    </location>
</feature>
<feature type="domain" description="DUF1214" evidence="2">
    <location>
        <begin position="97"/>
        <end position="203"/>
    </location>
</feature>
<dbReference type="PANTHER" id="PTHR36509:SF2">
    <property type="entry name" value="BLL3101 PROTEIN"/>
    <property type="match status" value="1"/>
</dbReference>
<dbReference type="PANTHER" id="PTHR36509">
    <property type="entry name" value="BLL3101 PROTEIN"/>
    <property type="match status" value="1"/>
</dbReference>
<evidence type="ECO:0000259" key="2">
    <source>
        <dbReference type="Pfam" id="PF06742"/>
    </source>
</evidence>
<dbReference type="Gene3D" id="2.60.120.600">
    <property type="entry name" value="Domain of unknown function DUF1214, C-terminal domain"/>
    <property type="match status" value="1"/>
</dbReference>
<feature type="transmembrane region" description="Helical" evidence="1">
    <location>
        <begin position="7"/>
        <end position="25"/>
    </location>
</feature>
<dbReference type="SUPFAM" id="SSF160935">
    <property type="entry name" value="VPA0735-like"/>
    <property type="match status" value="1"/>
</dbReference>
<keyword evidence="1" id="KW-0812">Transmembrane</keyword>
<accession>A0A0B4ETA7</accession>
<comment type="caution">
    <text evidence="3">The sequence shown here is derived from an EMBL/GenBank/DDBJ whole genome shotgun (WGS) entry which is preliminary data.</text>
</comment>
<keyword evidence="1" id="KW-0472">Membrane</keyword>
<evidence type="ECO:0000313" key="4">
    <source>
        <dbReference type="Proteomes" id="UP000031196"/>
    </source>
</evidence>
<keyword evidence="1" id="KW-1133">Transmembrane helix</keyword>
<dbReference type="AlphaFoldDB" id="A0A0B4ETA7"/>
<protein>
    <recommendedName>
        <fullName evidence="2">DUF1214 domain-containing protein</fullName>
    </recommendedName>
</protein>
<dbReference type="Pfam" id="PF06742">
    <property type="entry name" value="DUF1214"/>
    <property type="match status" value="1"/>
</dbReference>
<evidence type="ECO:0000256" key="1">
    <source>
        <dbReference type="SAM" id="Phobius"/>
    </source>
</evidence>
<sequence>MSRTYTYFAALVGTVCVAFILAMLFLPLTRTVRSDVLQGFLIGFGLAFVTAQAYARIKAVRTNGWTTMPRLGNPGNGMLMRAACAQLFPGPVNTAEEAVYWWTNSDGNGAALDGRHRYLLRFPAGGLPPNDAFWSLTMGDARNRFVPNPLRRYSVGDRSGLIPNPDGSVDIHIQAAAPPGRDANWLPAPSGKFILWLRVYQPGPAILAGSYVVPAVARVEGATP</sequence>
<dbReference type="InterPro" id="IPR010621">
    <property type="entry name" value="DUF1214"/>
</dbReference>
<name>A0A0B4ETA7_PSEPS</name>
<proteinExistence type="predicted"/>
<dbReference type="InterPro" id="IPR037049">
    <property type="entry name" value="DUF1214_C_sf"/>
</dbReference>
<dbReference type="Proteomes" id="UP000031196">
    <property type="component" value="Unassembled WGS sequence"/>
</dbReference>
<dbReference type="EMBL" id="JWTB01000002">
    <property type="protein sequence ID" value="KIC69943.1"/>
    <property type="molecule type" value="Genomic_DNA"/>
</dbReference>